<evidence type="ECO:0000313" key="2">
    <source>
        <dbReference type="EMBL" id="CAA6806783.1"/>
    </source>
</evidence>
<feature type="transmembrane region" description="Helical" evidence="1">
    <location>
        <begin position="56"/>
        <end position="75"/>
    </location>
</feature>
<organism evidence="2">
    <name type="scientific">uncultured Sulfurovum sp</name>
    <dbReference type="NCBI Taxonomy" id="269237"/>
    <lineage>
        <taxon>Bacteria</taxon>
        <taxon>Pseudomonadati</taxon>
        <taxon>Campylobacterota</taxon>
        <taxon>Epsilonproteobacteria</taxon>
        <taxon>Campylobacterales</taxon>
        <taxon>Sulfurovaceae</taxon>
        <taxon>Sulfurovum</taxon>
        <taxon>environmental samples</taxon>
    </lineage>
</organism>
<dbReference type="EMBL" id="CACVAZ010000033">
    <property type="protein sequence ID" value="CAA6806783.1"/>
    <property type="molecule type" value="Genomic_DNA"/>
</dbReference>
<keyword evidence="1" id="KW-0472">Membrane</keyword>
<sequence length="98" mass="11637">MMSKNCCTYWLEGWWETYCCKHDEDYSQSGKTRIKSDNDLFVGVLTSLREKEPVRFSSFIITFPIASIMFIGVRVGGRKRYVRKQNIMKIKKFRAKHD</sequence>
<name>A0A6S6SA53_9BACT</name>
<reference evidence="2" key="1">
    <citation type="submission" date="2020-01" db="EMBL/GenBank/DDBJ databases">
        <authorList>
            <person name="Meier V. D."/>
            <person name="Meier V D."/>
        </authorList>
    </citation>
    <scope>NUCLEOTIDE SEQUENCE</scope>
    <source>
        <strain evidence="2">HLG_WM_MAG_02</strain>
    </source>
</reference>
<accession>A0A6S6SA53</accession>
<keyword evidence="1" id="KW-1133">Transmembrane helix</keyword>
<keyword evidence="1" id="KW-0812">Transmembrane</keyword>
<dbReference type="AlphaFoldDB" id="A0A6S6SA53"/>
<gene>
    <name evidence="2" type="ORF">HELGO_WM12460</name>
</gene>
<proteinExistence type="predicted"/>
<protein>
    <submittedName>
        <fullName evidence="2">Uncharacterized protein</fullName>
    </submittedName>
</protein>
<evidence type="ECO:0000256" key="1">
    <source>
        <dbReference type="SAM" id="Phobius"/>
    </source>
</evidence>